<dbReference type="PANTHER" id="PTHR40606:SF1">
    <property type="entry name" value="UPF0339 PROTEIN YEGP"/>
    <property type="match status" value="1"/>
</dbReference>
<reference evidence="2 3" key="1">
    <citation type="submission" date="2016-10" db="EMBL/GenBank/DDBJ databases">
        <authorList>
            <person name="de Groot N.N."/>
        </authorList>
    </citation>
    <scope>NUCLEOTIDE SEQUENCE [LARGE SCALE GENOMIC DNA]</scope>
    <source>
        <strain evidence="2 3">DSM 21039</strain>
    </source>
</reference>
<dbReference type="PANTHER" id="PTHR40606">
    <property type="match status" value="1"/>
</dbReference>
<dbReference type="InterPro" id="IPR036913">
    <property type="entry name" value="YegP-like_sf"/>
</dbReference>
<protein>
    <recommendedName>
        <fullName evidence="1">DUF1508 domain-containing protein</fullName>
    </recommendedName>
</protein>
<dbReference type="AlphaFoldDB" id="A0A1H8A4A1"/>
<dbReference type="InterPro" id="IPR051141">
    <property type="entry name" value="UPF0339_domain"/>
</dbReference>
<dbReference type="InterPro" id="IPR010879">
    <property type="entry name" value="DUF1508"/>
</dbReference>
<dbReference type="Gene3D" id="2.30.29.80">
    <property type="match status" value="1"/>
</dbReference>
<accession>A0A1H8A4A1</accession>
<organism evidence="2 3">
    <name type="scientific">Chitinophaga rupis</name>
    <dbReference type="NCBI Taxonomy" id="573321"/>
    <lineage>
        <taxon>Bacteria</taxon>
        <taxon>Pseudomonadati</taxon>
        <taxon>Bacteroidota</taxon>
        <taxon>Chitinophagia</taxon>
        <taxon>Chitinophagales</taxon>
        <taxon>Chitinophagaceae</taxon>
        <taxon>Chitinophaga</taxon>
    </lineage>
</organism>
<keyword evidence="3" id="KW-1185">Reference proteome</keyword>
<evidence type="ECO:0000259" key="1">
    <source>
        <dbReference type="Pfam" id="PF07411"/>
    </source>
</evidence>
<dbReference type="Pfam" id="PF07411">
    <property type="entry name" value="DUF1508"/>
    <property type="match status" value="2"/>
</dbReference>
<dbReference type="SUPFAM" id="SSF160113">
    <property type="entry name" value="YegP-like"/>
    <property type="match status" value="2"/>
</dbReference>
<sequence>MCKFIIRTGKHHQFFFDLKTETGDTILSSEAFHTKAACNTGIEALKAVARDDNKFERMKSADDHFYFVIKAANGKAIAKSVLFANPADRNAAIKSIEAEAHDAVTVEQ</sequence>
<proteinExistence type="predicted"/>
<feature type="domain" description="DUF1508" evidence="1">
    <location>
        <begin position="61"/>
        <end position="107"/>
    </location>
</feature>
<feature type="domain" description="DUF1508" evidence="1">
    <location>
        <begin position="13"/>
        <end position="54"/>
    </location>
</feature>
<gene>
    <name evidence="2" type="ORF">SAMN04488505_105319</name>
</gene>
<dbReference type="RefSeq" id="WP_162277632.1">
    <property type="nucleotide sequence ID" value="NZ_FOBB01000005.1"/>
</dbReference>
<dbReference type="Proteomes" id="UP000198984">
    <property type="component" value="Unassembled WGS sequence"/>
</dbReference>
<dbReference type="STRING" id="573321.SAMN04488505_105319"/>
<dbReference type="EMBL" id="FOBB01000005">
    <property type="protein sequence ID" value="SEM65712.1"/>
    <property type="molecule type" value="Genomic_DNA"/>
</dbReference>
<evidence type="ECO:0000313" key="3">
    <source>
        <dbReference type="Proteomes" id="UP000198984"/>
    </source>
</evidence>
<dbReference type="OrthoDB" id="9802792at2"/>
<name>A0A1H8A4A1_9BACT</name>
<evidence type="ECO:0000313" key="2">
    <source>
        <dbReference type="EMBL" id="SEM65712.1"/>
    </source>
</evidence>